<evidence type="ECO:0000313" key="2">
    <source>
        <dbReference type="EMBL" id="MBA5604124.1"/>
    </source>
</evidence>
<evidence type="ECO:0000313" key="3">
    <source>
        <dbReference type="Proteomes" id="UP000566711"/>
    </source>
</evidence>
<sequence>MANLRVFLSSTCYDLSVVRGQLRQFVESLGHEPVMSDYNDVVYDPRTHTHTSCIDEVAGADAVVVIIGSRFGGRVVPQALQKVDLESLKSVSKSHEILKTKENLSITQLEVLKAIESSIPLFVFVDDRVMHDHATYEKNKSKAIASEIEFDSIDKPETARYIFEFINFLRLRSTNNGITTFSRLQDIEDSLRKQWSGLLQRLLYEQRARAIDSRRIDSLTDQFEGLKTAILTALGGSKDQKEVARGVVRFRKLIDFVSALRGGGEALIGPSMKWPALLEKLGIREVIEFASEMTNLDRPGLRRPTSILSTTDGSIYEVDRVFDIGEMETEWDEFMNIGEESRRVIVEALKEMGPSGRRMVREFKMPLEEYIQARMEGKQDIPKWVRNLTSDFKFPIDPNQ</sequence>
<dbReference type="AlphaFoldDB" id="A0A7W2EDX4"/>
<organism evidence="2 3">
    <name type="scientific">Rugamonas fusca</name>
    <dbReference type="NCBI Taxonomy" id="2758568"/>
    <lineage>
        <taxon>Bacteria</taxon>
        <taxon>Pseudomonadati</taxon>
        <taxon>Pseudomonadota</taxon>
        <taxon>Betaproteobacteria</taxon>
        <taxon>Burkholderiales</taxon>
        <taxon>Oxalobacteraceae</taxon>
        <taxon>Telluria group</taxon>
        <taxon>Rugamonas</taxon>
    </lineage>
</organism>
<comment type="caution">
    <text evidence="2">The sequence shown here is derived from an EMBL/GenBank/DDBJ whole genome shotgun (WGS) entry which is preliminary data.</text>
</comment>
<dbReference type="InterPro" id="IPR025139">
    <property type="entry name" value="DUF4062"/>
</dbReference>
<feature type="domain" description="DUF4062" evidence="1">
    <location>
        <begin position="5"/>
        <end position="100"/>
    </location>
</feature>
<gene>
    <name evidence="2" type="ORF">H3H36_01950</name>
</gene>
<accession>A0A7W2EDX4</accession>
<reference evidence="2 3" key="1">
    <citation type="submission" date="2020-07" db="EMBL/GenBank/DDBJ databases">
        <title>Novel species isolated from subtropical streams in China.</title>
        <authorList>
            <person name="Lu H."/>
        </authorList>
    </citation>
    <scope>NUCLEOTIDE SEQUENCE [LARGE SCALE GENOMIC DNA]</scope>
    <source>
        <strain evidence="2 3">FT3S</strain>
    </source>
</reference>
<keyword evidence="3" id="KW-1185">Reference proteome</keyword>
<dbReference type="EMBL" id="JACEZS010000001">
    <property type="protein sequence ID" value="MBA5604124.1"/>
    <property type="molecule type" value="Genomic_DNA"/>
</dbReference>
<evidence type="ECO:0000259" key="1">
    <source>
        <dbReference type="Pfam" id="PF13271"/>
    </source>
</evidence>
<name>A0A7W2EDX4_9BURK</name>
<dbReference type="RefSeq" id="WP_182213367.1">
    <property type="nucleotide sequence ID" value="NZ_JACEZS010000001.1"/>
</dbReference>
<dbReference type="Proteomes" id="UP000566711">
    <property type="component" value="Unassembled WGS sequence"/>
</dbReference>
<dbReference type="Pfam" id="PF13271">
    <property type="entry name" value="DUF4062"/>
    <property type="match status" value="1"/>
</dbReference>
<proteinExistence type="predicted"/>
<protein>
    <submittedName>
        <fullName evidence="2">DUF4062 domain-containing protein</fullName>
    </submittedName>
</protein>